<gene>
    <name evidence="1" type="ORF">S12H4_21968</name>
</gene>
<dbReference type="AlphaFoldDB" id="X1QY36"/>
<dbReference type="EMBL" id="BARW01011377">
    <property type="protein sequence ID" value="GAI73198.1"/>
    <property type="molecule type" value="Genomic_DNA"/>
</dbReference>
<comment type="caution">
    <text evidence="1">The sequence shown here is derived from an EMBL/GenBank/DDBJ whole genome shotgun (WGS) entry which is preliminary data.</text>
</comment>
<organism evidence="1">
    <name type="scientific">marine sediment metagenome</name>
    <dbReference type="NCBI Taxonomy" id="412755"/>
    <lineage>
        <taxon>unclassified sequences</taxon>
        <taxon>metagenomes</taxon>
        <taxon>ecological metagenomes</taxon>
    </lineage>
</organism>
<proteinExistence type="predicted"/>
<name>X1QY36_9ZZZZ</name>
<evidence type="ECO:0000313" key="1">
    <source>
        <dbReference type="EMBL" id="GAI73198.1"/>
    </source>
</evidence>
<protein>
    <submittedName>
        <fullName evidence="1">Uncharacterized protein</fullName>
    </submittedName>
</protein>
<reference evidence="1" key="1">
    <citation type="journal article" date="2014" name="Front. Microbiol.">
        <title>High frequency of phylogenetically diverse reductive dehalogenase-homologous genes in deep subseafloor sedimentary metagenomes.</title>
        <authorList>
            <person name="Kawai M."/>
            <person name="Futagami T."/>
            <person name="Toyoda A."/>
            <person name="Takaki Y."/>
            <person name="Nishi S."/>
            <person name="Hori S."/>
            <person name="Arai W."/>
            <person name="Tsubouchi T."/>
            <person name="Morono Y."/>
            <person name="Uchiyama I."/>
            <person name="Ito T."/>
            <person name="Fujiyama A."/>
            <person name="Inagaki F."/>
            <person name="Takami H."/>
        </authorList>
    </citation>
    <scope>NUCLEOTIDE SEQUENCE</scope>
    <source>
        <strain evidence="1">Expedition CK06-06</strain>
    </source>
</reference>
<accession>X1QY36</accession>
<sequence>MPYNNANPWSYWLEDFPRAQYGAMIPGGTPSFADYWRGQYGNVLGEYQTALGKQAMAGQPPSLGFGEFLQTFPFAQQYGLLSPRQRGYRQPQRLQWRV</sequence>